<dbReference type="GO" id="GO:0005886">
    <property type="term" value="C:plasma membrane"/>
    <property type="evidence" value="ECO:0007669"/>
    <property type="project" value="UniProtKB-SubCell"/>
</dbReference>
<feature type="transmembrane region" description="Helical" evidence="8">
    <location>
        <begin position="181"/>
        <end position="201"/>
    </location>
</feature>
<keyword evidence="10" id="KW-0614">Plasmid</keyword>
<dbReference type="SUPFAM" id="SSF161098">
    <property type="entry name" value="MetI-like"/>
    <property type="match status" value="1"/>
</dbReference>
<evidence type="ECO:0000313" key="11">
    <source>
        <dbReference type="Proteomes" id="UP000191135"/>
    </source>
</evidence>
<dbReference type="GO" id="GO:0055085">
    <property type="term" value="P:transmembrane transport"/>
    <property type="evidence" value="ECO:0007669"/>
    <property type="project" value="InterPro"/>
</dbReference>
<dbReference type="CDD" id="cd06261">
    <property type="entry name" value="TM_PBP2"/>
    <property type="match status" value="1"/>
</dbReference>
<dbReference type="InterPro" id="IPR035906">
    <property type="entry name" value="MetI-like_sf"/>
</dbReference>
<keyword evidence="7 8" id="KW-0472">Membrane</keyword>
<accession>A0A1U9Z7R9</accession>
<feature type="domain" description="ABC transmembrane type-1" evidence="9">
    <location>
        <begin position="66"/>
        <end position="272"/>
    </location>
</feature>
<evidence type="ECO:0000256" key="1">
    <source>
        <dbReference type="ARBA" id="ARBA00004651"/>
    </source>
</evidence>
<keyword evidence="5 8" id="KW-0812">Transmembrane</keyword>
<keyword evidence="11" id="KW-1185">Reference proteome</keyword>
<dbReference type="KEGG" id="mmed:Mame_04414"/>
<feature type="transmembrane region" description="Helical" evidence="8">
    <location>
        <begin position="101"/>
        <end position="125"/>
    </location>
</feature>
<dbReference type="InterPro" id="IPR000515">
    <property type="entry name" value="MetI-like"/>
</dbReference>
<evidence type="ECO:0000256" key="6">
    <source>
        <dbReference type="ARBA" id="ARBA00022989"/>
    </source>
</evidence>
<dbReference type="Pfam" id="PF00528">
    <property type="entry name" value="BPD_transp_1"/>
    <property type="match status" value="1"/>
</dbReference>
<protein>
    <submittedName>
        <fullName evidence="10">Putrescine transport system permease protein PotH</fullName>
    </submittedName>
</protein>
<dbReference type="Proteomes" id="UP000191135">
    <property type="component" value="Plasmid pMM593"/>
</dbReference>
<comment type="subcellular location">
    <subcellularLocation>
        <location evidence="1 8">Cell membrane</location>
        <topology evidence="1 8">Multi-pass membrane protein</topology>
    </subcellularLocation>
</comment>
<feature type="transmembrane region" description="Helical" evidence="8">
    <location>
        <begin position="251"/>
        <end position="276"/>
    </location>
</feature>
<dbReference type="RefSeq" id="WP_018066853.1">
    <property type="nucleotide sequence ID" value="NZ_AQWH01000029.1"/>
</dbReference>
<evidence type="ECO:0000256" key="3">
    <source>
        <dbReference type="ARBA" id="ARBA00022448"/>
    </source>
</evidence>
<evidence type="ECO:0000256" key="5">
    <source>
        <dbReference type="ARBA" id="ARBA00022692"/>
    </source>
</evidence>
<keyword evidence="6 8" id="KW-1133">Transmembrane helix</keyword>
<dbReference type="eggNOG" id="COG1176">
    <property type="taxonomic scope" value="Bacteria"/>
</dbReference>
<comment type="similarity">
    <text evidence="2">Belongs to the binding-protein-dependent transport system permease family. CysTW subfamily.</text>
</comment>
<sequence length="286" mass="30303">MSSRVSIVQRISALGPWLLVLPATAVLVFILVIPVAGTLAESFSNPAGLFANYRDFFADSYNRTVMIRSFRIAFLSTLTALVLGFGGAYMIANASQGVKRVLLILSVFPLLTSVVVRSFSFMAILGRNGVVNTALIKLGIISEPLEMLFTQGAVIAGLAYLFTPLMILSLVGVLENIEDDLYLAAGSLGASPASVFFQVTLPLAVPGMIVGSILVFTGSLATFVTPTLLGGEPQMTLATLLYQKAMISFDWGVANTIAAIMMATAIFCVVVLGTIASRISARRAVH</sequence>
<keyword evidence="3 8" id="KW-0813">Transport</keyword>
<proteinExistence type="inferred from homology"/>
<dbReference type="Gene3D" id="1.10.3720.10">
    <property type="entry name" value="MetI-like"/>
    <property type="match status" value="1"/>
</dbReference>
<geneLocation type="plasmid" evidence="11">
    <name>pmm593</name>
</geneLocation>
<evidence type="ECO:0000256" key="8">
    <source>
        <dbReference type="RuleBase" id="RU363032"/>
    </source>
</evidence>
<name>A0A1U9Z7R9_9HYPH</name>
<feature type="transmembrane region" description="Helical" evidence="8">
    <location>
        <begin position="72"/>
        <end position="92"/>
    </location>
</feature>
<feature type="transmembrane region" description="Helical" evidence="8">
    <location>
        <begin position="153"/>
        <end position="174"/>
    </location>
</feature>
<feature type="transmembrane region" description="Helical" evidence="8">
    <location>
        <begin position="207"/>
        <end position="230"/>
    </location>
</feature>
<evidence type="ECO:0000256" key="4">
    <source>
        <dbReference type="ARBA" id="ARBA00022475"/>
    </source>
</evidence>
<evidence type="ECO:0000259" key="9">
    <source>
        <dbReference type="PROSITE" id="PS50928"/>
    </source>
</evidence>
<evidence type="ECO:0000256" key="7">
    <source>
        <dbReference type="ARBA" id="ARBA00023136"/>
    </source>
</evidence>
<gene>
    <name evidence="10" type="primary">potH_3</name>
    <name evidence="10" type="ORF">Mame_04414</name>
</gene>
<reference evidence="10 11" key="1">
    <citation type="submission" date="2017-03" db="EMBL/GenBank/DDBJ databases">
        <title>Foreign affairs: Plasmid Transfer between Roseobacters and Rhizobia.</title>
        <authorList>
            <person name="Bartling P."/>
            <person name="Bunk B."/>
            <person name="Overmann J."/>
            <person name="Brinkmann H."/>
            <person name="Petersen J."/>
        </authorList>
    </citation>
    <scope>NUCLEOTIDE SEQUENCE [LARGE SCALE GENOMIC DNA]</scope>
    <source>
        <strain evidence="10 11">MACL11</strain>
        <plasmid evidence="11">Plasmid pmm593</plasmid>
    </source>
</reference>
<evidence type="ECO:0000256" key="2">
    <source>
        <dbReference type="ARBA" id="ARBA00007069"/>
    </source>
</evidence>
<dbReference type="PANTHER" id="PTHR42929:SF5">
    <property type="entry name" value="ABC TRANSPORTER PERMEASE PROTEIN"/>
    <property type="match status" value="1"/>
</dbReference>
<keyword evidence="4" id="KW-1003">Cell membrane</keyword>
<feature type="transmembrane region" description="Helical" evidence="8">
    <location>
        <begin position="12"/>
        <end position="36"/>
    </location>
</feature>
<dbReference type="EMBL" id="CP020331">
    <property type="protein sequence ID" value="AQZ53706.1"/>
    <property type="molecule type" value="Genomic_DNA"/>
</dbReference>
<dbReference type="PANTHER" id="PTHR42929">
    <property type="entry name" value="INNER MEMBRANE ABC TRANSPORTER PERMEASE PROTEIN YDCU-RELATED-RELATED"/>
    <property type="match status" value="1"/>
</dbReference>
<evidence type="ECO:0000313" key="10">
    <source>
        <dbReference type="EMBL" id="AQZ53706.1"/>
    </source>
</evidence>
<dbReference type="PROSITE" id="PS50928">
    <property type="entry name" value="ABC_TM1"/>
    <property type="match status" value="1"/>
</dbReference>
<dbReference type="AlphaFoldDB" id="A0A1U9Z7R9"/>
<organism evidence="10 11">
    <name type="scientific">Martelella mediterranea DSM 17316</name>
    <dbReference type="NCBI Taxonomy" id="1122214"/>
    <lineage>
        <taxon>Bacteria</taxon>
        <taxon>Pseudomonadati</taxon>
        <taxon>Pseudomonadota</taxon>
        <taxon>Alphaproteobacteria</taxon>
        <taxon>Hyphomicrobiales</taxon>
        <taxon>Aurantimonadaceae</taxon>
        <taxon>Martelella</taxon>
    </lineage>
</organism>